<dbReference type="EMBL" id="JASPKZ010008225">
    <property type="protein sequence ID" value="KAJ9580646.1"/>
    <property type="molecule type" value="Genomic_DNA"/>
</dbReference>
<comment type="caution">
    <text evidence="7">The sequence shown here is derived from an EMBL/GenBank/DDBJ whole genome shotgun (WGS) entry which is preliminary data.</text>
</comment>
<dbReference type="InterPro" id="IPR002994">
    <property type="entry name" value="Surf1/Shy1"/>
</dbReference>
<sequence length="297" mass="34067">MISLRRSLLQSKVLITCGLKSSAFWTFNFNKINKTATCIPHMRHVSTTRHISNKDEKFDPAKWLLLLIPVTAFGLGTWQVRRRSWKRKLISDLKARTSAEPRDLPENLEELSELEYCPVRVRGEFDHSREMYMGPRTLLVDGEAVSQGTSFSHKSQIGYMVITPFKLVNRDLTILINRGWVPAKNTDPETRKSGQIEGEVDMIGVVRLDEKRAPFMPKNKKNAWFYRDLPKMAEVAGTDPIFLEAIADYTVSGGPIGGQTRIALRDEHLTYFLTWFGLSAVTGFMWYRVFVLRKPLL</sequence>
<dbReference type="Proteomes" id="UP001233999">
    <property type="component" value="Unassembled WGS sequence"/>
</dbReference>
<comment type="subcellular location">
    <subcellularLocation>
        <location evidence="1">Membrane</location>
    </subcellularLocation>
    <subcellularLocation>
        <location evidence="6">Mitochondrion inner membrane</location>
        <topology evidence="6">Multi-pass membrane protein</topology>
    </subcellularLocation>
</comment>
<evidence type="ECO:0000313" key="8">
    <source>
        <dbReference type="Proteomes" id="UP001233999"/>
    </source>
</evidence>
<dbReference type="PROSITE" id="PS50895">
    <property type="entry name" value="SURF1"/>
    <property type="match status" value="1"/>
</dbReference>
<dbReference type="GO" id="GO:0005743">
    <property type="term" value="C:mitochondrial inner membrane"/>
    <property type="evidence" value="ECO:0007669"/>
    <property type="project" value="UniProtKB-SubCell"/>
</dbReference>
<evidence type="ECO:0000256" key="1">
    <source>
        <dbReference type="ARBA" id="ARBA00004370"/>
    </source>
</evidence>
<evidence type="ECO:0000256" key="3">
    <source>
        <dbReference type="ARBA" id="ARBA00022692"/>
    </source>
</evidence>
<protein>
    <recommendedName>
        <fullName evidence="6">SURF1-like protein</fullName>
    </recommendedName>
</protein>
<evidence type="ECO:0000256" key="6">
    <source>
        <dbReference type="RuleBase" id="RU363076"/>
    </source>
</evidence>
<reference evidence="7" key="1">
    <citation type="journal article" date="2023" name="IScience">
        <title>Live-bearing cockroach genome reveals convergent evolutionary mechanisms linked to viviparity in insects and beyond.</title>
        <authorList>
            <person name="Fouks B."/>
            <person name="Harrison M.C."/>
            <person name="Mikhailova A.A."/>
            <person name="Marchal E."/>
            <person name="English S."/>
            <person name="Carruthers M."/>
            <person name="Jennings E.C."/>
            <person name="Chiamaka E.L."/>
            <person name="Frigard R.A."/>
            <person name="Pippel M."/>
            <person name="Attardo G.M."/>
            <person name="Benoit J.B."/>
            <person name="Bornberg-Bauer E."/>
            <person name="Tobe S.S."/>
        </authorList>
    </citation>
    <scope>NUCLEOTIDE SEQUENCE</scope>
    <source>
        <strain evidence="7">Stay&amp;Tobe</strain>
    </source>
</reference>
<keyword evidence="6" id="KW-0999">Mitochondrion inner membrane</keyword>
<name>A0AAD8E8B7_DIPPU</name>
<proteinExistence type="inferred from homology"/>
<evidence type="ECO:0000313" key="7">
    <source>
        <dbReference type="EMBL" id="KAJ9580646.1"/>
    </source>
</evidence>
<organism evidence="7 8">
    <name type="scientific">Diploptera punctata</name>
    <name type="common">Pacific beetle cockroach</name>
    <dbReference type="NCBI Taxonomy" id="6984"/>
    <lineage>
        <taxon>Eukaryota</taxon>
        <taxon>Metazoa</taxon>
        <taxon>Ecdysozoa</taxon>
        <taxon>Arthropoda</taxon>
        <taxon>Hexapoda</taxon>
        <taxon>Insecta</taxon>
        <taxon>Pterygota</taxon>
        <taxon>Neoptera</taxon>
        <taxon>Polyneoptera</taxon>
        <taxon>Dictyoptera</taxon>
        <taxon>Blattodea</taxon>
        <taxon>Blaberoidea</taxon>
        <taxon>Blaberidae</taxon>
        <taxon>Diplopterinae</taxon>
        <taxon>Diploptera</taxon>
    </lineage>
</organism>
<comment type="caution">
    <text evidence="6">Lacks conserved residue(s) required for the propagation of feature annotation.</text>
</comment>
<comment type="function">
    <text evidence="6">Probably involved in the biogenesis of the COX complex.</text>
</comment>
<dbReference type="PANTHER" id="PTHR23427">
    <property type="entry name" value="SURFEIT LOCUS PROTEIN"/>
    <property type="match status" value="1"/>
</dbReference>
<keyword evidence="6" id="KW-0496">Mitochondrion</keyword>
<evidence type="ECO:0000256" key="5">
    <source>
        <dbReference type="ARBA" id="ARBA00023136"/>
    </source>
</evidence>
<comment type="similarity">
    <text evidence="2 6">Belongs to the SURF1 family.</text>
</comment>
<dbReference type="CDD" id="cd06662">
    <property type="entry name" value="SURF1"/>
    <property type="match status" value="1"/>
</dbReference>
<dbReference type="AlphaFoldDB" id="A0AAD8E8B7"/>
<dbReference type="PANTHER" id="PTHR23427:SF2">
    <property type="entry name" value="SURFEIT LOCUS PROTEIN 1"/>
    <property type="match status" value="1"/>
</dbReference>
<accession>A0AAD8E8B7</accession>
<feature type="transmembrane region" description="Helical" evidence="6">
    <location>
        <begin position="269"/>
        <end position="287"/>
    </location>
</feature>
<reference evidence="7" key="2">
    <citation type="submission" date="2023-05" db="EMBL/GenBank/DDBJ databases">
        <authorList>
            <person name="Fouks B."/>
        </authorList>
    </citation>
    <scope>NUCLEOTIDE SEQUENCE</scope>
    <source>
        <strain evidence="7">Stay&amp;Tobe</strain>
        <tissue evidence="7">Testes</tissue>
    </source>
</reference>
<dbReference type="Pfam" id="PF02104">
    <property type="entry name" value="SURF1"/>
    <property type="match status" value="1"/>
</dbReference>
<evidence type="ECO:0000256" key="4">
    <source>
        <dbReference type="ARBA" id="ARBA00022989"/>
    </source>
</evidence>
<gene>
    <name evidence="7" type="ORF">L9F63_024181</name>
</gene>
<dbReference type="InterPro" id="IPR045214">
    <property type="entry name" value="Surf1/Surf4"/>
</dbReference>
<keyword evidence="4 6" id="KW-1133">Transmembrane helix</keyword>
<keyword evidence="5 6" id="KW-0472">Membrane</keyword>
<keyword evidence="8" id="KW-1185">Reference proteome</keyword>
<keyword evidence="3 6" id="KW-0812">Transmembrane</keyword>
<dbReference type="GO" id="GO:0033617">
    <property type="term" value="P:mitochondrial respiratory chain complex IV assembly"/>
    <property type="evidence" value="ECO:0007669"/>
    <property type="project" value="TreeGrafter"/>
</dbReference>
<evidence type="ECO:0000256" key="2">
    <source>
        <dbReference type="ARBA" id="ARBA00007165"/>
    </source>
</evidence>